<keyword evidence="1" id="KW-0472">Membrane</keyword>
<comment type="caution">
    <text evidence="2">The sequence shown here is derived from an EMBL/GenBank/DDBJ whole genome shotgun (WGS) entry which is preliminary data.</text>
</comment>
<dbReference type="Proteomes" id="UP000186341">
    <property type="component" value="Unassembled WGS sequence"/>
</dbReference>
<feature type="transmembrane region" description="Helical" evidence="1">
    <location>
        <begin position="71"/>
        <end position="95"/>
    </location>
</feature>
<evidence type="ECO:0000313" key="2">
    <source>
        <dbReference type="EMBL" id="OLU37750.1"/>
    </source>
</evidence>
<dbReference type="RefSeq" id="WP_075820653.1">
    <property type="nucleotide sequence ID" value="NZ_CAJUTZ010000024.1"/>
</dbReference>
<name>A0A1U7NE45_9FIRM</name>
<dbReference type="EMBL" id="MPJW01000190">
    <property type="protein sequence ID" value="OLU37750.1"/>
    <property type="molecule type" value="Genomic_DNA"/>
</dbReference>
<dbReference type="AlphaFoldDB" id="A0A1U7NE45"/>
<accession>A0A1U7NE45</accession>
<dbReference type="GeneID" id="82203462"/>
<dbReference type="OrthoDB" id="1655364at2"/>
<feature type="transmembrane region" description="Helical" evidence="1">
    <location>
        <begin position="152"/>
        <end position="172"/>
    </location>
</feature>
<organism evidence="2 3">
    <name type="scientific">Ileibacterium valens</name>
    <dbReference type="NCBI Taxonomy" id="1862668"/>
    <lineage>
        <taxon>Bacteria</taxon>
        <taxon>Bacillati</taxon>
        <taxon>Bacillota</taxon>
        <taxon>Erysipelotrichia</taxon>
        <taxon>Erysipelotrichales</taxon>
        <taxon>Erysipelotrichaceae</taxon>
        <taxon>Ileibacterium</taxon>
    </lineage>
</organism>
<evidence type="ECO:0000313" key="3">
    <source>
        <dbReference type="Proteomes" id="UP000186341"/>
    </source>
</evidence>
<evidence type="ECO:0000256" key="1">
    <source>
        <dbReference type="SAM" id="Phobius"/>
    </source>
</evidence>
<reference evidence="2 3" key="1">
    <citation type="submission" date="2016-11" db="EMBL/GenBank/DDBJ databases">
        <title>Description of two novel members of the family Erysipelotrichaceae: Ileibacterium lipovorans gen. nov., sp. nov. and Dubosiella newyorkensis, gen. nov., sp. nov.</title>
        <authorList>
            <person name="Cox L.M."/>
            <person name="Sohn J."/>
            <person name="Tyrrell K.L."/>
            <person name="Citron D.M."/>
            <person name="Lawson P.A."/>
            <person name="Patel N.B."/>
            <person name="Iizumi T."/>
            <person name="Perez-Perez G.I."/>
            <person name="Goldstein E.J."/>
            <person name="Blaser M.J."/>
        </authorList>
    </citation>
    <scope>NUCLEOTIDE SEQUENCE [LARGE SCALE GENOMIC DNA]</scope>
    <source>
        <strain evidence="2 3">NYU-BL-A3</strain>
    </source>
</reference>
<protein>
    <submittedName>
        <fullName evidence="2">Uncharacterized protein</fullName>
    </submittedName>
</protein>
<keyword evidence="3" id="KW-1185">Reference proteome</keyword>
<feature type="transmembrane region" description="Helical" evidence="1">
    <location>
        <begin position="129"/>
        <end position="146"/>
    </location>
</feature>
<keyword evidence="1" id="KW-0812">Transmembrane</keyword>
<keyword evidence="1" id="KW-1133">Transmembrane helix</keyword>
<sequence>MSRVQANPGLSGLNLYIDKKNRIIYYNPLVKKAVMIPKSDYRKFNMYRTRYLAVISAFLIMAILFEEWFHWPLWLAFVLSLIIYAGFEFSFYKFVNRLPDAPKFNKESCVHTYDLSIQPKDRTRAKVKIVLYFILGILLVVNAYQMNYDPSMLIMCWIAMICCFAYAGFTIWQLSRSTKVSR</sequence>
<gene>
    <name evidence="2" type="ORF">BO222_09865</name>
</gene>
<feature type="transmembrane region" description="Helical" evidence="1">
    <location>
        <begin position="47"/>
        <end position="65"/>
    </location>
</feature>
<proteinExistence type="predicted"/>